<dbReference type="Proteomes" id="UP000070646">
    <property type="component" value="Unassembled WGS sequence"/>
</dbReference>
<dbReference type="EMBL" id="LRPU01000078">
    <property type="protein sequence ID" value="KXA11844.1"/>
    <property type="molecule type" value="Genomic_DNA"/>
</dbReference>
<accession>A0A133N6D1</accession>
<evidence type="ECO:0000313" key="1">
    <source>
        <dbReference type="EMBL" id="KXA11844.1"/>
    </source>
</evidence>
<reference evidence="1 2" key="1">
    <citation type="submission" date="2016-01" db="EMBL/GenBank/DDBJ databases">
        <authorList>
            <person name="Oliw E.H."/>
        </authorList>
    </citation>
    <scope>NUCLEOTIDE SEQUENCE [LARGE SCALE GENOMIC DNA]</scope>
    <source>
        <strain evidence="1 2">MJR7757A</strain>
    </source>
</reference>
<sequence length="42" mass="4983">MGYEEKLCEIRGLQGSAFFDFKSYSKYNVINKVLFKERSNKN</sequence>
<name>A0A133N6D1_CLOPF</name>
<dbReference type="PATRIC" id="fig|1502.174.peg.1646"/>
<comment type="caution">
    <text evidence="1">The sequence shown here is derived from an EMBL/GenBank/DDBJ whole genome shotgun (WGS) entry which is preliminary data.</text>
</comment>
<protein>
    <submittedName>
        <fullName evidence="1">Uncharacterized protein</fullName>
    </submittedName>
</protein>
<evidence type="ECO:0000313" key="2">
    <source>
        <dbReference type="Proteomes" id="UP000070646"/>
    </source>
</evidence>
<dbReference type="AlphaFoldDB" id="A0A133N6D1"/>
<organism evidence="1 2">
    <name type="scientific">Clostridium perfringens</name>
    <dbReference type="NCBI Taxonomy" id="1502"/>
    <lineage>
        <taxon>Bacteria</taxon>
        <taxon>Bacillati</taxon>
        <taxon>Bacillota</taxon>
        <taxon>Clostridia</taxon>
        <taxon>Eubacteriales</taxon>
        <taxon>Clostridiaceae</taxon>
        <taxon>Clostridium</taxon>
    </lineage>
</organism>
<proteinExistence type="predicted"/>
<gene>
    <name evidence="1" type="ORF">HMPREF3222_01633</name>
</gene>